<dbReference type="SUPFAM" id="SSF50249">
    <property type="entry name" value="Nucleic acid-binding proteins"/>
    <property type="match status" value="1"/>
</dbReference>
<reference evidence="3 4" key="1">
    <citation type="submission" date="2024-10" db="EMBL/GenBank/DDBJ databases">
        <title>The Natural Products Discovery Center: Release of the First 8490 Sequenced Strains for Exploring Actinobacteria Biosynthetic Diversity.</title>
        <authorList>
            <person name="Kalkreuter E."/>
            <person name="Kautsar S.A."/>
            <person name="Yang D."/>
            <person name="Bader C.D."/>
            <person name="Teijaro C.N."/>
            <person name="Fluegel L."/>
            <person name="Davis C.M."/>
            <person name="Simpson J.R."/>
            <person name="Lauterbach L."/>
            <person name="Steele A.D."/>
            <person name="Gui C."/>
            <person name="Meng S."/>
            <person name="Li G."/>
            <person name="Viehrig K."/>
            <person name="Ye F."/>
            <person name="Su P."/>
            <person name="Kiefer A.F."/>
            <person name="Nichols A."/>
            <person name="Cepeda A.J."/>
            <person name="Yan W."/>
            <person name="Fan B."/>
            <person name="Jiang Y."/>
            <person name="Adhikari A."/>
            <person name="Zheng C.-J."/>
            <person name="Schuster L."/>
            <person name="Cowan T.M."/>
            <person name="Smanski M.J."/>
            <person name="Chevrette M.G."/>
            <person name="De Carvalho L.P.S."/>
            <person name="Shen B."/>
        </authorList>
    </citation>
    <scope>NUCLEOTIDE SEQUENCE [LARGE SCALE GENOMIC DNA]</scope>
    <source>
        <strain evidence="3 4">NPDC001867</strain>
    </source>
</reference>
<dbReference type="Pfam" id="PF12172">
    <property type="entry name" value="zf-ChsH2"/>
    <property type="match status" value="1"/>
</dbReference>
<feature type="domain" description="ChsH2 rubredoxin-like zinc ribbon" evidence="2">
    <location>
        <begin position="34"/>
        <end position="67"/>
    </location>
</feature>
<dbReference type="Gene3D" id="6.10.30.10">
    <property type="match status" value="1"/>
</dbReference>
<dbReference type="PANTHER" id="PTHR34075:SF5">
    <property type="entry name" value="BLR3430 PROTEIN"/>
    <property type="match status" value="1"/>
</dbReference>
<dbReference type="EMBL" id="JBIATK010000004">
    <property type="protein sequence ID" value="MFF4024117.1"/>
    <property type="molecule type" value="Genomic_DNA"/>
</dbReference>
<evidence type="ECO:0000313" key="4">
    <source>
        <dbReference type="Proteomes" id="UP001602089"/>
    </source>
</evidence>
<dbReference type="PANTHER" id="PTHR34075">
    <property type="entry name" value="BLR3430 PROTEIN"/>
    <property type="match status" value="1"/>
</dbReference>
<proteinExistence type="predicted"/>
<evidence type="ECO:0000313" key="3">
    <source>
        <dbReference type="EMBL" id="MFF4024117.1"/>
    </source>
</evidence>
<evidence type="ECO:0000259" key="1">
    <source>
        <dbReference type="Pfam" id="PF01796"/>
    </source>
</evidence>
<sequence length="169" mass="18284">MVLAGDEPGVRSIGHVAEDSMSAPELQHRSHAGTTEEILMIRRCAKCDKLFAPLTAGCSSCASDDLERVPSSGVGSIVSWRVVDRGGASGAPAPSTVAIVELDEGPWVYTSLEGEVPLLSDRPVRVHFQPRPRDDRFPVFVVCADRRHRRCRRESVTSAASDRRAHAPG</sequence>
<keyword evidence="4" id="KW-1185">Reference proteome</keyword>
<dbReference type="InterPro" id="IPR022002">
    <property type="entry name" value="ChsH2_Znr"/>
</dbReference>
<comment type="caution">
    <text evidence="3">The sequence shown here is derived from an EMBL/GenBank/DDBJ whole genome shotgun (WGS) entry which is preliminary data.</text>
</comment>
<dbReference type="Proteomes" id="UP001602089">
    <property type="component" value="Unassembled WGS sequence"/>
</dbReference>
<dbReference type="InterPro" id="IPR052513">
    <property type="entry name" value="Thioester_dehydratase-like"/>
</dbReference>
<name>A0ABW6TFS0_9NOCA</name>
<dbReference type="Pfam" id="PF01796">
    <property type="entry name" value="OB_ChsH2_C"/>
    <property type="match status" value="1"/>
</dbReference>
<gene>
    <name evidence="3" type="ORF">ACFYY5_14870</name>
</gene>
<feature type="domain" description="ChsH2 C-terminal OB-fold" evidence="1">
    <location>
        <begin position="69"/>
        <end position="129"/>
    </location>
</feature>
<organism evidence="3 4">
    <name type="scientific">Nocardia elegans</name>
    <dbReference type="NCBI Taxonomy" id="300029"/>
    <lineage>
        <taxon>Bacteria</taxon>
        <taxon>Bacillati</taxon>
        <taxon>Actinomycetota</taxon>
        <taxon>Actinomycetes</taxon>
        <taxon>Mycobacteriales</taxon>
        <taxon>Nocardiaceae</taxon>
        <taxon>Nocardia</taxon>
    </lineage>
</organism>
<dbReference type="RefSeq" id="WP_307616872.1">
    <property type="nucleotide sequence ID" value="NZ_JADLPS010000001.1"/>
</dbReference>
<dbReference type="InterPro" id="IPR012340">
    <property type="entry name" value="NA-bd_OB-fold"/>
</dbReference>
<dbReference type="InterPro" id="IPR002878">
    <property type="entry name" value="ChsH2_C"/>
</dbReference>
<accession>A0ABW6TFS0</accession>
<evidence type="ECO:0000259" key="2">
    <source>
        <dbReference type="Pfam" id="PF12172"/>
    </source>
</evidence>
<protein>
    <submittedName>
        <fullName evidence="3">Zn-ribbon domain-containing OB-fold protein</fullName>
    </submittedName>
</protein>